<keyword evidence="1" id="KW-0732">Signal</keyword>
<feature type="signal peptide" evidence="1">
    <location>
        <begin position="1"/>
        <end position="19"/>
    </location>
</feature>
<feature type="chain" id="PRO_5042480169" evidence="1">
    <location>
        <begin position="20"/>
        <end position="81"/>
    </location>
</feature>
<protein>
    <submittedName>
        <fullName evidence="2">Uncharacterized protein</fullName>
    </submittedName>
</protein>
<organism evidence="2 3">
    <name type="scientific">Phialemonium atrogriseum</name>
    <dbReference type="NCBI Taxonomy" id="1093897"/>
    <lineage>
        <taxon>Eukaryota</taxon>
        <taxon>Fungi</taxon>
        <taxon>Dikarya</taxon>
        <taxon>Ascomycota</taxon>
        <taxon>Pezizomycotina</taxon>
        <taxon>Sordariomycetes</taxon>
        <taxon>Sordariomycetidae</taxon>
        <taxon>Cephalothecales</taxon>
        <taxon>Cephalothecaceae</taxon>
        <taxon>Phialemonium</taxon>
    </lineage>
</organism>
<dbReference type="RefSeq" id="XP_060288295.1">
    <property type="nucleotide sequence ID" value="XM_060429614.1"/>
</dbReference>
<reference evidence="2" key="1">
    <citation type="submission" date="2023-06" db="EMBL/GenBank/DDBJ databases">
        <title>Genome-scale phylogeny and comparative genomics of the fungal order Sordariales.</title>
        <authorList>
            <consortium name="Lawrence Berkeley National Laboratory"/>
            <person name="Hensen N."/>
            <person name="Bonometti L."/>
            <person name="Westerberg I."/>
            <person name="Brannstrom I.O."/>
            <person name="Guillou S."/>
            <person name="Cros-Aarteil S."/>
            <person name="Calhoun S."/>
            <person name="Haridas S."/>
            <person name="Kuo A."/>
            <person name="Mondo S."/>
            <person name="Pangilinan J."/>
            <person name="Riley R."/>
            <person name="Labutti K."/>
            <person name="Andreopoulos B."/>
            <person name="Lipzen A."/>
            <person name="Chen C."/>
            <person name="Yanf M."/>
            <person name="Daum C."/>
            <person name="Ng V."/>
            <person name="Clum A."/>
            <person name="Steindorff A."/>
            <person name="Ohm R."/>
            <person name="Martin F."/>
            <person name="Silar P."/>
            <person name="Natvig D."/>
            <person name="Lalanne C."/>
            <person name="Gautier V."/>
            <person name="Ament-Velasquez S.L."/>
            <person name="Kruys A."/>
            <person name="Hutchinson M.I."/>
            <person name="Powell A.J."/>
            <person name="Barry K."/>
            <person name="Miller A.N."/>
            <person name="Grigoriev I.V."/>
            <person name="Debuchy R."/>
            <person name="Gladieux P."/>
            <person name="Thoren M.H."/>
            <person name="Johannesson H."/>
        </authorList>
    </citation>
    <scope>NUCLEOTIDE SEQUENCE</scope>
    <source>
        <strain evidence="2">8032-3</strain>
    </source>
</reference>
<evidence type="ECO:0000313" key="2">
    <source>
        <dbReference type="EMBL" id="KAK1772082.1"/>
    </source>
</evidence>
<dbReference type="Proteomes" id="UP001244011">
    <property type="component" value="Unassembled WGS sequence"/>
</dbReference>
<evidence type="ECO:0000256" key="1">
    <source>
        <dbReference type="SAM" id="SignalP"/>
    </source>
</evidence>
<gene>
    <name evidence="2" type="ORF">QBC33DRAFT_555247</name>
</gene>
<proteinExistence type="predicted"/>
<name>A0AAJ0C9M2_9PEZI</name>
<dbReference type="EMBL" id="MU838998">
    <property type="protein sequence ID" value="KAK1772082.1"/>
    <property type="molecule type" value="Genomic_DNA"/>
</dbReference>
<dbReference type="GeneID" id="85312801"/>
<dbReference type="AlphaFoldDB" id="A0AAJ0C9M2"/>
<accession>A0AAJ0C9M2</accession>
<comment type="caution">
    <text evidence="2">The sequence shown here is derived from an EMBL/GenBank/DDBJ whole genome shotgun (WGS) entry which is preliminary data.</text>
</comment>
<keyword evidence="3" id="KW-1185">Reference proteome</keyword>
<evidence type="ECO:0000313" key="3">
    <source>
        <dbReference type="Proteomes" id="UP001244011"/>
    </source>
</evidence>
<sequence>MQFNAVVLALAAFASVAMAAPKADHPFPKIDEVEKLFPGAKASFNNMAAGQLKERAISGCLYHGKDTCIQCNATCCGFDQV</sequence>